<sequence length="277" mass="31357">MRTVTGRQYSPDPEVDSAAINLPADVTLSIRVVQTNAPVPFGLHEFPREPPSNEPWEDCFVPAHLLDTLWMRNDDHLPIYCEGKTSDGRHYKVVATRSYTKLFRQRGLFTEIDVEEIAPWEPTDSAVRVHGKSEAKRKAQRCFINNTIEGIISKGNGLLQYYRHTLCDNYLMVPIEWALLIHDILADLGLSADDNLILFNQLLSLDVTEPAPKRATTREVVEVLLPHKPFGCNEEDMTTLWKTFGNVPVGFSPELYEILPADLINAVPYNTVTDVQQ</sequence>
<protein>
    <submittedName>
        <fullName evidence="1">Uncharacterized protein</fullName>
    </submittedName>
</protein>
<comment type="caution">
    <text evidence="1">The sequence shown here is derived from an EMBL/GenBank/DDBJ whole genome shotgun (WGS) entry which is preliminary data.</text>
</comment>
<dbReference type="AlphaFoldDB" id="A0A0P7BM23"/>
<dbReference type="EMBL" id="LKCW01000001">
    <property type="protein sequence ID" value="KPM46351.1"/>
    <property type="molecule type" value="Genomic_DNA"/>
</dbReference>
<organism evidence="1 2">
    <name type="scientific">Neonectria ditissima</name>
    <dbReference type="NCBI Taxonomy" id="78410"/>
    <lineage>
        <taxon>Eukaryota</taxon>
        <taxon>Fungi</taxon>
        <taxon>Dikarya</taxon>
        <taxon>Ascomycota</taxon>
        <taxon>Pezizomycotina</taxon>
        <taxon>Sordariomycetes</taxon>
        <taxon>Hypocreomycetidae</taxon>
        <taxon>Hypocreales</taxon>
        <taxon>Nectriaceae</taxon>
        <taxon>Neonectria</taxon>
    </lineage>
</organism>
<accession>A0A0P7BM23</accession>
<gene>
    <name evidence="1" type="ORF">AK830_g180</name>
</gene>
<name>A0A0P7BM23_9HYPO</name>
<evidence type="ECO:0000313" key="1">
    <source>
        <dbReference type="EMBL" id="KPM46351.1"/>
    </source>
</evidence>
<evidence type="ECO:0000313" key="2">
    <source>
        <dbReference type="Proteomes" id="UP000050424"/>
    </source>
</evidence>
<reference evidence="1 2" key="1">
    <citation type="submission" date="2015-09" db="EMBL/GenBank/DDBJ databases">
        <title>Draft genome of a European isolate of the apple canker pathogen Neonectria ditissima.</title>
        <authorList>
            <person name="Gomez-Cortecero A."/>
            <person name="Harrison R.J."/>
            <person name="Armitage A.D."/>
        </authorList>
    </citation>
    <scope>NUCLEOTIDE SEQUENCE [LARGE SCALE GENOMIC DNA]</scope>
    <source>
        <strain evidence="1 2">R09/05</strain>
    </source>
</reference>
<keyword evidence="2" id="KW-1185">Reference proteome</keyword>
<dbReference type="Proteomes" id="UP000050424">
    <property type="component" value="Unassembled WGS sequence"/>
</dbReference>
<proteinExistence type="predicted"/>
<dbReference type="OrthoDB" id="5143345at2759"/>